<dbReference type="Pfam" id="PF01408">
    <property type="entry name" value="GFO_IDH_MocA"/>
    <property type="match status" value="1"/>
</dbReference>
<dbReference type="PANTHER" id="PTHR43818">
    <property type="entry name" value="BCDNA.GH03377"/>
    <property type="match status" value="1"/>
</dbReference>
<proteinExistence type="predicted"/>
<protein>
    <submittedName>
        <fullName evidence="4">Gfo/Idh/MocA family oxidoreductase</fullName>
    </submittedName>
</protein>
<dbReference type="SUPFAM" id="SSF51735">
    <property type="entry name" value="NAD(P)-binding Rossmann-fold domains"/>
    <property type="match status" value="1"/>
</dbReference>
<keyword evidence="5" id="KW-1185">Reference proteome</keyword>
<dbReference type="InterPro" id="IPR000683">
    <property type="entry name" value="Gfo/Idh/MocA-like_OxRdtase_N"/>
</dbReference>
<feature type="domain" description="Gfo/Idh/MocA-like oxidoreductase N-terminal" evidence="2">
    <location>
        <begin position="48"/>
        <end position="163"/>
    </location>
</feature>
<accession>A0A418M8Q1</accession>
<comment type="caution">
    <text evidence="4">The sequence shown here is derived from an EMBL/GenBank/DDBJ whole genome shotgun (WGS) entry which is preliminary data.</text>
</comment>
<dbReference type="InterPro" id="IPR050463">
    <property type="entry name" value="Gfo/Idh/MocA_oxidrdct_glycsds"/>
</dbReference>
<evidence type="ECO:0000256" key="1">
    <source>
        <dbReference type="ARBA" id="ARBA00023002"/>
    </source>
</evidence>
<organism evidence="4 5">
    <name type="scientific">Fibrisoma montanum</name>
    <dbReference type="NCBI Taxonomy" id="2305895"/>
    <lineage>
        <taxon>Bacteria</taxon>
        <taxon>Pseudomonadati</taxon>
        <taxon>Bacteroidota</taxon>
        <taxon>Cytophagia</taxon>
        <taxon>Cytophagales</taxon>
        <taxon>Spirosomataceae</taxon>
        <taxon>Fibrisoma</taxon>
    </lineage>
</organism>
<dbReference type="Proteomes" id="UP000283523">
    <property type="component" value="Unassembled WGS sequence"/>
</dbReference>
<evidence type="ECO:0000313" key="5">
    <source>
        <dbReference type="Proteomes" id="UP000283523"/>
    </source>
</evidence>
<evidence type="ECO:0000259" key="3">
    <source>
        <dbReference type="Pfam" id="PF22725"/>
    </source>
</evidence>
<dbReference type="Pfam" id="PF22725">
    <property type="entry name" value="GFO_IDH_MocA_C3"/>
    <property type="match status" value="1"/>
</dbReference>
<dbReference type="Gene3D" id="3.40.50.720">
    <property type="entry name" value="NAD(P)-binding Rossmann-like Domain"/>
    <property type="match status" value="1"/>
</dbReference>
<reference evidence="4 5" key="1">
    <citation type="submission" date="2018-08" db="EMBL/GenBank/DDBJ databases">
        <title>Fibrisoma montanum sp. nov., isolated from Danxia mountain soil.</title>
        <authorList>
            <person name="Huang Y."/>
        </authorList>
    </citation>
    <scope>NUCLEOTIDE SEQUENCE [LARGE SCALE GENOMIC DNA]</scope>
    <source>
        <strain evidence="4 5">HYT19</strain>
    </source>
</reference>
<name>A0A418M8Q1_9BACT</name>
<dbReference type="InterPro" id="IPR036291">
    <property type="entry name" value="NAD(P)-bd_dom_sf"/>
</dbReference>
<dbReference type="Gene3D" id="3.30.360.10">
    <property type="entry name" value="Dihydrodipicolinate Reductase, domain 2"/>
    <property type="match status" value="1"/>
</dbReference>
<dbReference type="InterPro" id="IPR055170">
    <property type="entry name" value="GFO_IDH_MocA-like_dom"/>
</dbReference>
<dbReference type="AlphaFoldDB" id="A0A418M8Q1"/>
<dbReference type="GO" id="GO:0016491">
    <property type="term" value="F:oxidoreductase activity"/>
    <property type="evidence" value="ECO:0007669"/>
    <property type="project" value="UniProtKB-KW"/>
</dbReference>
<gene>
    <name evidence="4" type="ORF">DYU11_15700</name>
</gene>
<dbReference type="SUPFAM" id="SSF55347">
    <property type="entry name" value="Glyceraldehyde-3-phosphate dehydrogenase-like, C-terminal domain"/>
    <property type="match status" value="1"/>
</dbReference>
<dbReference type="RefSeq" id="WP_119668644.1">
    <property type="nucleotide sequence ID" value="NZ_QXED01000004.1"/>
</dbReference>
<evidence type="ECO:0000259" key="2">
    <source>
        <dbReference type="Pfam" id="PF01408"/>
    </source>
</evidence>
<keyword evidence="1" id="KW-0560">Oxidoreductase</keyword>
<dbReference type="GO" id="GO:0000166">
    <property type="term" value="F:nucleotide binding"/>
    <property type="evidence" value="ECO:0007669"/>
    <property type="project" value="InterPro"/>
</dbReference>
<sequence length="398" mass="43541">MKSPKPISRSEFLNQVGVLGTAAALTRPVLAKSQPMAESPPVLPDRKIRLAVIGCGSVSNMYLPHLSKSPYVELVSTCDIIPERAQKAATTYNIPNHYPHIDQLLAGAPFDLLVNLTNMQEHGRLNKQALLAGKHIWSEKPMANNYREGRELLELAQKNKLRIWGAPAVVMSPQFAFMARAIKDGKLGNVSAAHAHYGHLGPTWSAFFYEKGGGSLPDLGVYNLATLTGLLGPARSIVAMTSIVTPTRKTDNKETFPVEAEDNAMVLMDHGNGILSHVQCGFNYFDPYGHEGTGQEKPTITVWGTQGNLALIGYDWAPFGVDLATVADEKGQRYVTDPSDYRWEMGASVIAEHMALGKEPLIQAEHALHVLEIIEAARSSGQTGRRVKLQSSFRWPLV</sequence>
<feature type="domain" description="GFO/IDH/MocA-like oxidoreductase" evidence="3">
    <location>
        <begin position="177"/>
        <end position="309"/>
    </location>
</feature>
<dbReference type="EMBL" id="QXED01000004">
    <property type="protein sequence ID" value="RIV22459.1"/>
    <property type="molecule type" value="Genomic_DNA"/>
</dbReference>
<evidence type="ECO:0000313" key="4">
    <source>
        <dbReference type="EMBL" id="RIV22459.1"/>
    </source>
</evidence>
<dbReference type="PANTHER" id="PTHR43818:SF11">
    <property type="entry name" value="BCDNA.GH03377"/>
    <property type="match status" value="1"/>
</dbReference>
<dbReference type="OrthoDB" id="9815825at2"/>